<dbReference type="Proteomes" id="UP001227964">
    <property type="component" value="Unassembled WGS sequence"/>
</dbReference>
<evidence type="ECO:0000256" key="6">
    <source>
        <dbReference type="ARBA" id="ARBA00022989"/>
    </source>
</evidence>
<feature type="transmembrane region" description="Helical" evidence="8">
    <location>
        <begin position="214"/>
        <end position="240"/>
    </location>
</feature>
<keyword evidence="6 8" id="KW-1133">Transmembrane helix</keyword>
<accession>A0ABT7I6N1</accession>
<proteinExistence type="predicted"/>
<evidence type="ECO:0000313" key="10">
    <source>
        <dbReference type="Proteomes" id="UP001227964"/>
    </source>
</evidence>
<feature type="transmembrane region" description="Helical" evidence="8">
    <location>
        <begin position="103"/>
        <end position="119"/>
    </location>
</feature>
<protein>
    <submittedName>
        <fullName evidence="9">Exosortase</fullName>
        <ecNumber evidence="9">3.4.22.-</ecNumber>
    </submittedName>
</protein>
<dbReference type="InterPro" id="IPR013426">
    <property type="entry name" value="EpsH-like"/>
</dbReference>
<dbReference type="GO" id="GO:0016787">
    <property type="term" value="F:hydrolase activity"/>
    <property type="evidence" value="ECO:0007669"/>
    <property type="project" value="UniProtKB-KW"/>
</dbReference>
<evidence type="ECO:0000256" key="1">
    <source>
        <dbReference type="ARBA" id="ARBA00004651"/>
    </source>
</evidence>
<feature type="transmembrane region" description="Helical" evidence="8">
    <location>
        <begin position="126"/>
        <end position="150"/>
    </location>
</feature>
<evidence type="ECO:0000256" key="4">
    <source>
        <dbReference type="ARBA" id="ARBA00022692"/>
    </source>
</evidence>
<gene>
    <name evidence="9" type="primary">xrt</name>
    <name evidence="9" type="ORF">QPM17_01055</name>
</gene>
<keyword evidence="5 9" id="KW-0378">Hydrolase</keyword>
<feature type="transmembrane region" description="Helical" evidence="8">
    <location>
        <begin position="255"/>
        <end position="271"/>
    </location>
</feature>
<keyword evidence="10" id="KW-1185">Reference proteome</keyword>
<dbReference type="NCBIfam" id="TIGR02602">
    <property type="entry name" value="8TM_EpsH"/>
    <property type="match status" value="1"/>
</dbReference>
<feature type="transmembrane region" description="Helical" evidence="8">
    <location>
        <begin position="46"/>
        <end position="62"/>
    </location>
</feature>
<dbReference type="NCBIfam" id="TIGR04178">
    <property type="entry name" value="exo_archaeo"/>
    <property type="match status" value="1"/>
</dbReference>
<evidence type="ECO:0000256" key="3">
    <source>
        <dbReference type="ARBA" id="ARBA00022670"/>
    </source>
</evidence>
<evidence type="ECO:0000256" key="7">
    <source>
        <dbReference type="ARBA" id="ARBA00023136"/>
    </source>
</evidence>
<dbReference type="InterPro" id="IPR026392">
    <property type="entry name" value="Exo/Archaeosortase_dom"/>
</dbReference>
<dbReference type="EC" id="3.4.22.-" evidence="9"/>
<sequence>MAIERIHVRSFIQAFFPFLFVFGALFLLIWPTVEGIVSRWVKFDESYSHGFLLFLVSVVLTVRAAKRTSPVTGFYPWWLAPFALALIAYGLGDLLRLQALRELTVVPLLLGALVILLGWRQVRAFIIPVGVLFFAVPVWDYLSWTLQLVTVETNKLLLGLFDINFEVEGVFVYLIGVGAFEIAHGCSGLRYLLVGQSLAVLYGELNFRCVRSRIVFFLIAVALALLANWIRVFVIIYMGYETNMETGLIEDHDNFGWWVFAATLVPLFIIGRKLEVTRIEQQATGSEVEAGPAKLGRRWPGALVAAALPLLVLGFLPNSDGYVLEEPERFAIDFEHNRYAPLFGNHLNGWRPQVRNPDVAFVQTMFDRQSVAEGSGPEKSLFLGVYGYEYQRHRAELVQYWNRLYERDEWVPERFFRMSSPGGTPLQGLTLKNPRSGKNVHIAYTYYVEGLWETDQLRAKLAQVAGFFNPRTDASLMVFGVACEKCNGEDALAMFVDNTMPAIVRKIDQRFRH</sequence>
<evidence type="ECO:0000256" key="5">
    <source>
        <dbReference type="ARBA" id="ARBA00022801"/>
    </source>
</evidence>
<name>A0ABT7I6N1_9GAMM</name>
<keyword evidence="7 8" id="KW-0472">Membrane</keyword>
<feature type="transmembrane region" description="Helical" evidence="8">
    <location>
        <begin position="12"/>
        <end position="31"/>
    </location>
</feature>
<dbReference type="Pfam" id="PF09721">
    <property type="entry name" value="Exosortase_EpsH"/>
    <property type="match status" value="1"/>
</dbReference>
<keyword evidence="3" id="KW-0645">Protease</keyword>
<keyword evidence="4 8" id="KW-0812">Transmembrane</keyword>
<dbReference type="EMBL" id="JASSVS010000001">
    <property type="protein sequence ID" value="MDL0429700.1"/>
    <property type="molecule type" value="Genomic_DNA"/>
</dbReference>
<evidence type="ECO:0000256" key="8">
    <source>
        <dbReference type="SAM" id="Phobius"/>
    </source>
</evidence>
<dbReference type="RefSeq" id="WP_285388010.1">
    <property type="nucleotide sequence ID" value="NZ_JASSVS010000001.1"/>
</dbReference>
<dbReference type="InterPro" id="IPR019127">
    <property type="entry name" value="Exosortase"/>
</dbReference>
<comment type="subcellular location">
    <subcellularLocation>
        <location evidence="1">Cell membrane</location>
        <topology evidence="1">Multi-pass membrane protein</topology>
    </subcellularLocation>
</comment>
<feature type="transmembrane region" description="Helical" evidence="8">
    <location>
        <begin position="74"/>
        <end position="91"/>
    </location>
</feature>
<organism evidence="9 10">
    <name type="scientific">Marinobacter azerbaijanicus</name>
    <dbReference type="NCBI Taxonomy" id="3050455"/>
    <lineage>
        <taxon>Bacteria</taxon>
        <taxon>Pseudomonadati</taxon>
        <taxon>Pseudomonadota</taxon>
        <taxon>Gammaproteobacteria</taxon>
        <taxon>Pseudomonadales</taxon>
        <taxon>Marinobacteraceae</taxon>
        <taxon>Marinobacter</taxon>
    </lineage>
</organism>
<evidence type="ECO:0000256" key="2">
    <source>
        <dbReference type="ARBA" id="ARBA00022475"/>
    </source>
</evidence>
<evidence type="ECO:0000313" key="9">
    <source>
        <dbReference type="EMBL" id="MDL0429700.1"/>
    </source>
</evidence>
<reference evidence="9 10" key="1">
    <citation type="submission" date="2023-06" db="EMBL/GenBank/DDBJ databases">
        <title>Marinobacter azerbaijanicus a moderately halophilic, isolated from Urmia Lake in Azerbaijan region of Iran.</title>
        <authorList>
            <person name="Sanchez-Porro C."/>
            <person name="Aghdam E.M."/>
            <person name="Saheb S.M."/>
            <person name="Tarhriz V."/>
            <person name="Kazemi E."/>
            <person name="Ammozegar M.A."/>
            <person name="Ventosa A."/>
            <person name="Hejazi M.S."/>
        </authorList>
    </citation>
    <scope>NUCLEOTIDE SEQUENCE [LARGE SCALE GENOMIC DNA]</scope>
    <source>
        <strain evidence="9 10">TBZ242</strain>
    </source>
</reference>
<keyword evidence="2" id="KW-1003">Cell membrane</keyword>
<comment type="caution">
    <text evidence="9">The sequence shown here is derived from an EMBL/GenBank/DDBJ whole genome shotgun (WGS) entry which is preliminary data.</text>
</comment>
<feature type="transmembrane region" description="Helical" evidence="8">
    <location>
        <begin position="170"/>
        <end position="193"/>
    </location>
</feature>